<dbReference type="InterPro" id="IPR009056">
    <property type="entry name" value="Cyt_c-like_dom"/>
</dbReference>
<evidence type="ECO:0000256" key="1">
    <source>
        <dbReference type="ARBA" id="ARBA00004418"/>
    </source>
</evidence>
<sequence length="352" mass="38602">MIRIEDEASRAGKATGLARKRTTTMSPVRTTIQTTTSSMLKLVIVMVVWASHTATAALLDEPIQPIPLTLKQDPARAEIGRQLFRDTRLSGNGRVSCASCHDLSKGGADGRARSVGLHGGLTDVHAPTVLNAALNFRQFWNGRADSLEAQVDQVIQNPVEMGSKWEEVVQKVSQDAKYKSAFAAAYKDGVTKANIQNSIATFERTLITPNSRFDKFLRGDANAISAAEKTGYAKFKQYGCVACHQGVNVGGNMFQKFGVMGNYFEKRGNPTQADLGRYLVTKVESDKYVFKVPSLRNVALTAPYFHDASAKTLEDAVDIMFRYQLGRVGSREDKESIIRFLGTLTGELDVKP</sequence>
<evidence type="ECO:0000313" key="11">
    <source>
        <dbReference type="EMBL" id="MFC5523259.1"/>
    </source>
</evidence>
<evidence type="ECO:0000313" key="12">
    <source>
        <dbReference type="Proteomes" id="UP001596084"/>
    </source>
</evidence>
<evidence type="ECO:0000256" key="4">
    <source>
        <dbReference type="ARBA" id="ARBA00022729"/>
    </source>
</evidence>
<dbReference type="PIRSF" id="PIRSF000294">
    <property type="entry name" value="Cytochrome-c_peroxidase"/>
    <property type="match status" value="1"/>
</dbReference>
<dbReference type="InterPro" id="IPR026259">
    <property type="entry name" value="MauG/Cytc_peroxidase"/>
</dbReference>
<dbReference type="InterPro" id="IPR036909">
    <property type="entry name" value="Cyt_c-like_dom_sf"/>
</dbReference>
<comment type="subcellular location">
    <subcellularLocation>
        <location evidence="1">Periplasm</location>
    </subcellularLocation>
</comment>
<dbReference type="PROSITE" id="PS51007">
    <property type="entry name" value="CYTC"/>
    <property type="match status" value="2"/>
</dbReference>
<dbReference type="RefSeq" id="WP_245660755.1">
    <property type="nucleotide sequence ID" value="NZ_JBHSMX010000064.1"/>
</dbReference>
<evidence type="ECO:0000256" key="3">
    <source>
        <dbReference type="ARBA" id="ARBA00022723"/>
    </source>
</evidence>
<comment type="caution">
    <text evidence="11">The sequence shown here is derived from an EMBL/GenBank/DDBJ whole genome shotgun (WGS) entry which is preliminary data.</text>
</comment>
<accession>A0ABW0QEA8</accession>
<dbReference type="EMBL" id="JBHSMX010000064">
    <property type="protein sequence ID" value="MFC5523259.1"/>
    <property type="molecule type" value="Genomic_DNA"/>
</dbReference>
<dbReference type="PANTHER" id="PTHR30600:SF7">
    <property type="entry name" value="CYTOCHROME C PEROXIDASE-RELATED"/>
    <property type="match status" value="1"/>
</dbReference>
<keyword evidence="12" id="KW-1185">Reference proteome</keyword>
<evidence type="ECO:0000256" key="7">
    <source>
        <dbReference type="ARBA" id="ARBA00023004"/>
    </source>
</evidence>
<evidence type="ECO:0000259" key="10">
    <source>
        <dbReference type="PROSITE" id="PS51007"/>
    </source>
</evidence>
<keyword evidence="3 8" id="KW-0479">Metal-binding</keyword>
<feature type="region of interest" description="Disordered" evidence="9">
    <location>
        <begin position="1"/>
        <end position="25"/>
    </location>
</feature>
<keyword evidence="7 8" id="KW-0408">Iron</keyword>
<evidence type="ECO:0000256" key="8">
    <source>
        <dbReference type="PROSITE-ProRule" id="PRU00433"/>
    </source>
</evidence>
<dbReference type="Gene3D" id="1.10.760.10">
    <property type="entry name" value="Cytochrome c-like domain"/>
    <property type="match status" value="2"/>
</dbReference>
<evidence type="ECO:0000256" key="5">
    <source>
        <dbReference type="ARBA" id="ARBA00022764"/>
    </source>
</evidence>
<organism evidence="11 12">
    <name type="scientific">Polaromonas jejuensis</name>
    <dbReference type="NCBI Taxonomy" id="457502"/>
    <lineage>
        <taxon>Bacteria</taxon>
        <taxon>Pseudomonadati</taxon>
        <taxon>Pseudomonadota</taxon>
        <taxon>Betaproteobacteria</taxon>
        <taxon>Burkholderiales</taxon>
        <taxon>Comamonadaceae</taxon>
        <taxon>Polaromonas</taxon>
    </lineage>
</organism>
<keyword evidence="11" id="KW-0575">Peroxidase</keyword>
<dbReference type="InterPro" id="IPR051395">
    <property type="entry name" value="Cytochrome_c_Peroxidase/MauG"/>
</dbReference>
<keyword evidence="6" id="KW-0560">Oxidoreductase</keyword>
<feature type="compositionally biased region" description="Basic and acidic residues" evidence="9">
    <location>
        <begin position="1"/>
        <end position="10"/>
    </location>
</feature>
<keyword evidence="4" id="KW-0732">Signal</keyword>
<evidence type="ECO:0000256" key="2">
    <source>
        <dbReference type="ARBA" id="ARBA00022617"/>
    </source>
</evidence>
<feature type="domain" description="Cytochrome c" evidence="10">
    <location>
        <begin position="226"/>
        <end position="345"/>
    </location>
</feature>
<keyword evidence="2 8" id="KW-0349">Heme</keyword>
<dbReference type="GO" id="GO:0004601">
    <property type="term" value="F:peroxidase activity"/>
    <property type="evidence" value="ECO:0007669"/>
    <property type="project" value="UniProtKB-KW"/>
</dbReference>
<dbReference type="SUPFAM" id="SSF46626">
    <property type="entry name" value="Cytochrome c"/>
    <property type="match status" value="2"/>
</dbReference>
<protein>
    <submittedName>
        <fullName evidence="11">Cytochrome-c peroxidase</fullName>
    </submittedName>
</protein>
<dbReference type="Proteomes" id="UP001596084">
    <property type="component" value="Unassembled WGS sequence"/>
</dbReference>
<dbReference type="PANTHER" id="PTHR30600">
    <property type="entry name" value="CYTOCHROME C PEROXIDASE-RELATED"/>
    <property type="match status" value="1"/>
</dbReference>
<gene>
    <name evidence="11" type="ORF">ACFPP7_20430</name>
</gene>
<dbReference type="Pfam" id="PF03150">
    <property type="entry name" value="CCP_MauG"/>
    <property type="match status" value="1"/>
</dbReference>
<dbReference type="InterPro" id="IPR004852">
    <property type="entry name" value="Di-haem_cyt_c_peroxidsae"/>
</dbReference>
<evidence type="ECO:0000256" key="9">
    <source>
        <dbReference type="SAM" id="MobiDB-lite"/>
    </source>
</evidence>
<feature type="domain" description="Cytochrome c" evidence="10">
    <location>
        <begin position="75"/>
        <end position="206"/>
    </location>
</feature>
<name>A0ABW0QEA8_9BURK</name>
<proteinExistence type="predicted"/>
<evidence type="ECO:0000256" key="6">
    <source>
        <dbReference type="ARBA" id="ARBA00023002"/>
    </source>
</evidence>
<keyword evidence="5" id="KW-0574">Periplasm</keyword>
<reference evidence="12" key="1">
    <citation type="journal article" date="2019" name="Int. J. Syst. Evol. Microbiol.">
        <title>The Global Catalogue of Microorganisms (GCM) 10K type strain sequencing project: providing services to taxonomists for standard genome sequencing and annotation.</title>
        <authorList>
            <consortium name="The Broad Institute Genomics Platform"/>
            <consortium name="The Broad Institute Genome Sequencing Center for Infectious Disease"/>
            <person name="Wu L."/>
            <person name="Ma J."/>
        </authorList>
    </citation>
    <scope>NUCLEOTIDE SEQUENCE [LARGE SCALE GENOMIC DNA]</scope>
    <source>
        <strain evidence="12">CGMCC 4.7277</strain>
    </source>
</reference>